<dbReference type="Gene3D" id="3.30.160.60">
    <property type="entry name" value="Classic Zinc Finger"/>
    <property type="match status" value="1"/>
</dbReference>
<evidence type="ECO:0000256" key="1">
    <source>
        <dbReference type="ARBA" id="ARBA00022723"/>
    </source>
</evidence>
<sequence length="299" mass="33508">MSICVLCSRTFGSDQALRQHEEDSPKHGTFDCKACKRSFSSQDALTQHQDDSPIHQRSRRDSVTASATPVPFTQYVPLLSSTSSNVPSATHDGQRSRDTATENSSHANPIFDSDFIPLEDTLQALTISDINTTTARAKTGPVRIPRILQKEFTFPELHQRIAEAVAPAITSTWFNHNTEAPFEHEYGTNIVGTFKCVNNRCKKKGWSSGVVATWIYGYSRNGYNAIVYNQRCKACDCLGSLKMDEETYVERVAYRLKKWAGVKMERPFFGHKILHGPHDSERCEGCKVGHCTQADDLLE</sequence>
<dbReference type="SMART" id="SM00355">
    <property type="entry name" value="ZnF_C2H2"/>
    <property type="match status" value="2"/>
</dbReference>
<name>A0A4Q4M3Q4_9PLEO</name>
<evidence type="ECO:0000256" key="2">
    <source>
        <dbReference type="ARBA" id="ARBA00022771"/>
    </source>
</evidence>
<organism evidence="7 8">
    <name type="scientific">Alternaria tenuissima</name>
    <dbReference type="NCBI Taxonomy" id="119927"/>
    <lineage>
        <taxon>Eukaryota</taxon>
        <taxon>Fungi</taxon>
        <taxon>Dikarya</taxon>
        <taxon>Ascomycota</taxon>
        <taxon>Pezizomycotina</taxon>
        <taxon>Dothideomycetes</taxon>
        <taxon>Pleosporomycetidae</taxon>
        <taxon>Pleosporales</taxon>
        <taxon>Pleosporineae</taxon>
        <taxon>Pleosporaceae</taxon>
        <taxon>Alternaria</taxon>
        <taxon>Alternaria sect. Alternaria</taxon>
        <taxon>Alternaria alternata complex</taxon>
    </lineage>
</organism>
<protein>
    <recommendedName>
        <fullName evidence="6">C2H2-type domain-containing protein</fullName>
    </recommendedName>
</protein>
<dbReference type="AlphaFoldDB" id="A0A4Q4M3Q4"/>
<dbReference type="GO" id="GO:0008270">
    <property type="term" value="F:zinc ion binding"/>
    <property type="evidence" value="ECO:0007669"/>
    <property type="project" value="UniProtKB-KW"/>
</dbReference>
<dbReference type="SMART" id="SM01328">
    <property type="entry name" value="zf-3CxxC"/>
    <property type="match status" value="1"/>
</dbReference>
<dbReference type="InterPro" id="IPR036236">
    <property type="entry name" value="Znf_C2H2_sf"/>
</dbReference>
<evidence type="ECO:0000259" key="6">
    <source>
        <dbReference type="PROSITE" id="PS50157"/>
    </source>
</evidence>
<dbReference type="SUPFAM" id="SSF57667">
    <property type="entry name" value="beta-beta-alpha zinc fingers"/>
    <property type="match status" value="1"/>
</dbReference>
<dbReference type="PROSITE" id="PS50157">
    <property type="entry name" value="ZINC_FINGER_C2H2_2"/>
    <property type="match status" value="1"/>
</dbReference>
<keyword evidence="2 4" id="KW-0863">Zinc-finger</keyword>
<feature type="domain" description="C2H2-type" evidence="6">
    <location>
        <begin position="30"/>
        <end position="60"/>
    </location>
</feature>
<evidence type="ECO:0000313" key="7">
    <source>
        <dbReference type="EMBL" id="RYN41688.1"/>
    </source>
</evidence>
<comment type="caution">
    <text evidence="7">The sequence shown here is derived from an EMBL/GenBank/DDBJ whole genome shotgun (WGS) entry which is preliminary data.</text>
</comment>
<dbReference type="EMBL" id="PDXA01000049">
    <property type="protein sequence ID" value="RYN41688.1"/>
    <property type="molecule type" value="Genomic_DNA"/>
</dbReference>
<dbReference type="InterPro" id="IPR027377">
    <property type="entry name" value="ZAR1/RTP1-5-like_Znf-3CxxC"/>
</dbReference>
<dbReference type="Pfam" id="PF13912">
    <property type="entry name" value="zf-C2H2_6"/>
    <property type="match status" value="2"/>
</dbReference>
<feature type="region of interest" description="Disordered" evidence="5">
    <location>
        <begin position="81"/>
        <end position="112"/>
    </location>
</feature>
<evidence type="ECO:0000313" key="8">
    <source>
        <dbReference type="Proteomes" id="UP000292402"/>
    </source>
</evidence>
<keyword evidence="1" id="KW-0479">Metal-binding</keyword>
<dbReference type="Pfam" id="PF13695">
    <property type="entry name" value="Zn_ribbon_3CxxC"/>
    <property type="match status" value="1"/>
</dbReference>
<gene>
    <name evidence="7" type="ORF">AA0114_g10647</name>
</gene>
<evidence type="ECO:0000256" key="3">
    <source>
        <dbReference type="ARBA" id="ARBA00022833"/>
    </source>
</evidence>
<evidence type="ECO:0000256" key="4">
    <source>
        <dbReference type="PROSITE-ProRule" id="PRU00042"/>
    </source>
</evidence>
<feature type="compositionally biased region" description="Basic and acidic residues" evidence="5">
    <location>
        <begin position="48"/>
        <end position="62"/>
    </location>
</feature>
<dbReference type="InterPro" id="IPR013087">
    <property type="entry name" value="Znf_C2H2_type"/>
</dbReference>
<feature type="region of interest" description="Disordered" evidence="5">
    <location>
        <begin position="43"/>
        <end position="67"/>
    </location>
</feature>
<accession>A0A4Q4M3Q4</accession>
<proteinExistence type="predicted"/>
<reference evidence="8" key="1">
    <citation type="journal article" date="2019" name="bioRxiv">
        <title>Genomics, evolutionary history and diagnostics of the Alternaria alternata species group including apple and Asian pear pathotypes.</title>
        <authorList>
            <person name="Armitage A.D."/>
            <person name="Cockerton H.M."/>
            <person name="Sreenivasaprasad S."/>
            <person name="Woodhall J.W."/>
            <person name="Lane C.R."/>
            <person name="Harrison R.J."/>
            <person name="Clarkson J.P."/>
        </authorList>
    </citation>
    <scope>NUCLEOTIDE SEQUENCE [LARGE SCALE GENOMIC DNA]</scope>
    <source>
        <strain evidence="8">FERA 1082</strain>
    </source>
</reference>
<keyword evidence="3" id="KW-0862">Zinc</keyword>
<dbReference type="Proteomes" id="UP000292402">
    <property type="component" value="Unassembled WGS sequence"/>
</dbReference>
<evidence type="ECO:0000256" key="5">
    <source>
        <dbReference type="SAM" id="MobiDB-lite"/>
    </source>
</evidence>